<dbReference type="GO" id="GO:0008422">
    <property type="term" value="F:beta-glucosidase activity"/>
    <property type="evidence" value="ECO:0007669"/>
    <property type="project" value="TreeGrafter"/>
</dbReference>
<dbReference type="PROSITE" id="PS00572">
    <property type="entry name" value="GLYCOSYL_HYDROL_F1_1"/>
    <property type="match status" value="1"/>
</dbReference>
<dbReference type="EMBL" id="MFGC01000043">
    <property type="protein sequence ID" value="OGF26589.1"/>
    <property type="molecule type" value="Genomic_DNA"/>
</dbReference>
<dbReference type="PANTHER" id="PTHR10353:SF209">
    <property type="entry name" value="GALACTOLIPID GALACTOSYLTRANSFERASE SFR2, CHLOROPLASTIC"/>
    <property type="match status" value="1"/>
</dbReference>
<dbReference type="PRINTS" id="PR00131">
    <property type="entry name" value="GLHYDRLASE1"/>
</dbReference>
<evidence type="ECO:0000256" key="6">
    <source>
        <dbReference type="RuleBase" id="RU004468"/>
    </source>
</evidence>
<dbReference type="InterPro" id="IPR001360">
    <property type="entry name" value="Glyco_hydro_1"/>
</dbReference>
<dbReference type="AlphaFoldDB" id="A0A1F5SIV8"/>
<evidence type="ECO:0000256" key="5">
    <source>
        <dbReference type="RuleBase" id="RU003690"/>
    </source>
</evidence>
<keyword evidence="2 6" id="KW-0378">Hydrolase</keyword>
<evidence type="ECO:0000256" key="4">
    <source>
        <dbReference type="PROSITE-ProRule" id="PRU10055"/>
    </source>
</evidence>
<dbReference type="PANTHER" id="PTHR10353">
    <property type="entry name" value="GLYCOSYL HYDROLASE"/>
    <property type="match status" value="1"/>
</dbReference>
<feature type="active site" description="Nucleophile" evidence="4">
    <location>
        <position position="315"/>
    </location>
</feature>
<dbReference type="PROSITE" id="PS00653">
    <property type="entry name" value="GLYCOSYL_HYDROL_F1_2"/>
    <property type="match status" value="1"/>
</dbReference>
<dbReference type="InterPro" id="IPR017853">
    <property type="entry name" value="GH"/>
</dbReference>
<dbReference type="GO" id="GO:0005975">
    <property type="term" value="P:carbohydrate metabolic process"/>
    <property type="evidence" value="ECO:0007669"/>
    <property type="project" value="InterPro"/>
</dbReference>
<dbReference type="STRING" id="1797995.A2242_03195"/>
<comment type="caution">
    <text evidence="7">The sequence shown here is derived from an EMBL/GenBank/DDBJ whole genome shotgun (WGS) entry which is preliminary data.</text>
</comment>
<evidence type="ECO:0000256" key="2">
    <source>
        <dbReference type="ARBA" id="ARBA00022801"/>
    </source>
</evidence>
<dbReference type="Pfam" id="PF00232">
    <property type="entry name" value="Glyco_hydro_1"/>
    <property type="match status" value="2"/>
</dbReference>
<dbReference type="InterPro" id="IPR018120">
    <property type="entry name" value="Glyco_hydro_1_AS"/>
</dbReference>
<evidence type="ECO:0000313" key="7">
    <source>
        <dbReference type="EMBL" id="OGF26589.1"/>
    </source>
</evidence>
<dbReference type="Proteomes" id="UP000178925">
    <property type="component" value="Unassembled WGS sequence"/>
</dbReference>
<evidence type="ECO:0000256" key="3">
    <source>
        <dbReference type="ARBA" id="ARBA00023295"/>
    </source>
</evidence>
<comment type="similarity">
    <text evidence="1 5">Belongs to the glycosyl hydrolase 1 family.</text>
</comment>
<proteinExistence type="inferred from homology"/>
<dbReference type="InterPro" id="IPR033132">
    <property type="entry name" value="GH_1_N_CS"/>
</dbReference>
<accession>A0A1F5SIV8</accession>
<sequence>MPEKKKKLKYKFPAEFLWGTATSSHQIEGGNENNWTEWEKGGHIADGSLSGRACNSWELYKEDIRLVKELHNNTYRFSLEWSRIEPEQGHFDHDALRRYRDLAHECRRNGIEPIVTLYHWTQPLWFARQGGWLNKQSPLWFRQYVTRVAKELGRDVTLWCTINEPLIYSYNSYFKGKWPPQARSFWQFKKVLRNLAKAHELAYFSLHDGSSDCRVGIAKNNQFFESYLNQWFNKMVVKLVSRFWNHSFLGKVRDTLDFIGLNYYFHNVVYASMRGYVVMNENKHISDMGWEIFPRGIYETLMELKRYNLPVYILENGLADARDDRRADFIREHLRYVHQAIREGVDVRGYCHWSLLDNFEWADGFEPKFGLYSVNFKTFERTPRASASVYADIAQNNGF</sequence>
<evidence type="ECO:0008006" key="9">
    <source>
        <dbReference type="Google" id="ProtNLM"/>
    </source>
</evidence>
<evidence type="ECO:0000313" key="8">
    <source>
        <dbReference type="Proteomes" id="UP000178925"/>
    </source>
</evidence>
<evidence type="ECO:0000256" key="1">
    <source>
        <dbReference type="ARBA" id="ARBA00010838"/>
    </source>
</evidence>
<keyword evidence="3 6" id="KW-0326">Glycosidase</keyword>
<organism evidence="7 8">
    <name type="scientific">Candidatus Falkowbacteria bacterium RIFOXYA2_FULL_47_9</name>
    <dbReference type="NCBI Taxonomy" id="1797995"/>
    <lineage>
        <taxon>Bacteria</taxon>
        <taxon>Candidatus Falkowiibacteriota</taxon>
    </lineage>
</organism>
<dbReference type="Gene3D" id="3.20.20.80">
    <property type="entry name" value="Glycosidases"/>
    <property type="match status" value="1"/>
</dbReference>
<reference evidence="7 8" key="1">
    <citation type="journal article" date="2016" name="Nat. Commun.">
        <title>Thousands of microbial genomes shed light on interconnected biogeochemical processes in an aquifer system.</title>
        <authorList>
            <person name="Anantharaman K."/>
            <person name="Brown C.T."/>
            <person name="Hug L.A."/>
            <person name="Sharon I."/>
            <person name="Castelle C.J."/>
            <person name="Probst A.J."/>
            <person name="Thomas B.C."/>
            <person name="Singh A."/>
            <person name="Wilkins M.J."/>
            <person name="Karaoz U."/>
            <person name="Brodie E.L."/>
            <person name="Williams K.H."/>
            <person name="Hubbard S.S."/>
            <person name="Banfield J.F."/>
        </authorList>
    </citation>
    <scope>NUCLEOTIDE SEQUENCE [LARGE SCALE GENOMIC DNA]</scope>
</reference>
<name>A0A1F5SIV8_9BACT</name>
<protein>
    <recommendedName>
        <fullName evidence="9">Beta-glucosidase</fullName>
    </recommendedName>
</protein>
<dbReference type="SUPFAM" id="SSF51445">
    <property type="entry name" value="(Trans)glycosidases"/>
    <property type="match status" value="1"/>
</dbReference>
<gene>
    <name evidence="7" type="ORF">A2242_03195</name>
</gene>